<dbReference type="Gene3D" id="1.10.3210.30">
    <property type="match status" value="1"/>
</dbReference>
<evidence type="ECO:0000313" key="5">
    <source>
        <dbReference type="EMBL" id="MDV3104584.1"/>
    </source>
</evidence>
<dbReference type="SUPFAM" id="SSF109604">
    <property type="entry name" value="HD-domain/PDEase-like"/>
    <property type="match status" value="1"/>
</dbReference>
<comment type="caution">
    <text evidence="5">The sequence shown here is derived from an EMBL/GenBank/DDBJ whole genome shotgun (WGS) entry which is preliminary data.</text>
</comment>
<dbReference type="InterPro" id="IPR006674">
    <property type="entry name" value="HD_domain"/>
</dbReference>
<dbReference type="GO" id="GO:0051607">
    <property type="term" value="P:defense response to virus"/>
    <property type="evidence" value="ECO:0007669"/>
    <property type="project" value="UniProtKB-KW"/>
</dbReference>
<evidence type="ECO:0000256" key="1">
    <source>
        <dbReference type="ARBA" id="ARBA00022723"/>
    </source>
</evidence>
<feature type="domain" description="HD Cas3-type" evidence="4">
    <location>
        <begin position="9"/>
        <end position="185"/>
    </location>
</feature>
<keyword evidence="6" id="KW-1185">Reference proteome</keyword>
<dbReference type="Proteomes" id="UP001245683">
    <property type="component" value="Unassembled WGS sequence"/>
</dbReference>
<dbReference type="NCBIfam" id="TIGR01596">
    <property type="entry name" value="cas3_HD"/>
    <property type="match status" value="1"/>
</dbReference>
<dbReference type="InterPro" id="IPR006483">
    <property type="entry name" value="CRISPR-assoc_Cas3_HD"/>
</dbReference>
<dbReference type="AlphaFoldDB" id="A0AAE4NWP4"/>
<dbReference type="CDD" id="cd10013">
    <property type="entry name" value="Cas3''_I"/>
    <property type="match status" value="1"/>
</dbReference>
<gene>
    <name evidence="5" type="ORF">RBI02_08575</name>
</gene>
<protein>
    <submittedName>
        <fullName evidence="5">CRISPR-associated endonuclease Cas3</fullName>
    </submittedName>
</protein>
<evidence type="ECO:0000256" key="3">
    <source>
        <dbReference type="ARBA" id="ARBA00023118"/>
    </source>
</evidence>
<organism evidence="5 6">
    <name type="scientific">Thermococcus waiotapuensis</name>
    <dbReference type="NCBI Taxonomy" id="90909"/>
    <lineage>
        <taxon>Archaea</taxon>
        <taxon>Methanobacteriati</taxon>
        <taxon>Methanobacteriota</taxon>
        <taxon>Thermococci</taxon>
        <taxon>Thermococcales</taxon>
        <taxon>Thermococcaceae</taxon>
        <taxon>Thermococcus</taxon>
    </lineage>
</organism>
<dbReference type="PROSITE" id="PS51643">
    <property type="entry name" value="HD_CAS3"/>
    <property type="match status" value="1"/>
</dbReference>
<evidence type="ECO:0000256" key="2">
    <source>
        <dbReference type="ARBA" id="ARBA00022801"/>
    </source>
</evidence>
<proteinExistence type="predicted"/>
<keyword evidence="1" id="KW-0479">Metal-binding</keyword>
<dbReference type="RefSeq" id="WP_315342983.1">
    <property type="nucleotide sequence ID" value="NZ_JAVDZE010000005.1"/>
</dbReference>
<name>A0AAE4NWP4_9EURY</name>
<keyword evidence="5" id="KW-0540">Nuclease</keyword>
<sequence length="220" mass="24840">MSPCAYFKNGECVETMEAHLKRGLELLEGLYIGRNYGKFLGRLLGVEPKAAEELLRKAYILHDVGKCLETFQTRREGFGYHEFYSYLLAKNALAEFSTAGKIAAVAILLHHHDWIRDRTAKKPQSLRLTDECIQLLEELSGTSIPREIPWGEPIEEYKIAEEILRKSLRGVYALLLPIVMADNYAAACNRGGNGSMLGEEITEVLKVRRWGHVGHLPRGL</sequence>
<dbReference type="Pfam" id="PF01966">
    <property type="entry name" value="HD"/>
    <property type="match status" value="1"/>
</dbReference>
<keyword evidence="3" id="KW-0051">Antiviral defense</keyword>
<evidence type="ECO:0000259" key="4">
    <source>
        <dbReference type="PROSITE" id="PS51643"/>
    </source>
</evidence>
<reference evidence="5 6" key="1">
    <citation type="submission" date="2023-08" db="EMBL/GenBank/DDBJ databases">
        <title>Draft genome sequence of Thermococcus waiotapuensis WT1T, a thermophilic sulphur-dependent archaeon from order Thermococcales.</title>
        <authorList>
            <person name="Manners S.H."/>
            <person name="Carere C.R."/>
            <person name="Dhami M.K."/>
            <person name="Dobson R.C.J."/>
            <person name="Stott M.B."/>
        </authorList>
    </citation>
    <scope>NUCLEOTIDE SEQUENCE [LARGE SCALE GENOMIC DNA]</scope>
    <source>
        <strain evidence="5 6">WT1</strain>
    </source>
</reference>
<dbReference type="EMBL" id="JAVDZE010000005">
    <property type="protein sequence ID" value="MDV3104584.1"/>
    <property type="molecule type" value="Genomic_DNA"/>
</dbReference>
<dbReference type="GO" id="GO:0004519">
    <property type="term" value="F:endonuclease activity"/>
    <property type="evidence" value="ECO:0007669"/>
    <property type="project" value="UniProtKB-KW"/>
</dbReference>
<evidence type="ECO:0000313" key="6">
    <source>
        <dbReference type="Proteomes" id="UP001245683"/>
    </source>
</evidence>
<keyword evidence="2" id="KW-0378">Hydrolase</keyword>
<dbReference type="GO" id="GO:0046872">
    <property type="term" value="F:metal ion binding"/>
    <property type="evidence" value="ECO:0007669"/>
    <property type="project" value="UniProtKB-KW"/>
</dbReference>
<dbReference type="InterPro" id="IPR038257">
    <property type="entry name" value="CRISPR-assoc_Cas3_HD_sf"/>
</dbReference>
<dbReference type="GO" id="GO:0016787">
    <property type="term" value="F:hydrolase activity"/>
    <property type="evidence" value="ECO:0007669"/>
    <property type="project" value="UniProtKB-KW"/>
</dbReference>
<accession>A0AAE4NWP4</accession>
<keyword evidence="5" id="KW-0255">Endonuclease</keyword>